<organism evidence="2 3">
    <name type="scientific">Pristionchus mayeri</name>
    <dbReference type="NCBI Taxonomy" id="1317129"/>
    <lineage>
        <taxon>Eukaryota</taxon>
        <taxon>Metazoa</taxon>
        <taxon>Ecdysozoa</taxon>
        <taxon>Nematoda</taxon>
        <taxon>Chromadorea</taxon>
        <taxon>Rhabditida</taxon>
        <taxon>Rhabditina</taxon>
        <taxon>Diplogasteromorpha</taxon>
        <taxon>Diplogasteroidea</taxon>
        <taxon>Neodiplogasteridae</taxon>
        <taxon>Pristionchus</taxon>
    </lineage>
</organism>
<feature type="compositionally biased region" description="Basic and acidic residues" evidence="1">
    <location>
        <begin position="13"/>
        <end position="25"/>
    </location>
</feature>
<dbReference type="EMBL" id="BTRK01000001">
    <property type="protein sequence ID" value="GMR34095.1"/>
    <property type="molecule type" value="Genomic_DNA"/>
</dbReference>
<reference evidence="3" key="1">
    <citation type="submission" date="2022-10" db="EMBL/GenBank/DDBJ databases">
        <title>Genome assembly of Pristionchus species.</title>
        <authorList>
            <person name="Yoshida K."/>
            <person name="Sommer R.J."/>
        </authorList>
    </citation>
    <scope>NUCLEOTIDE SEQUENCE [LARGE SCALE GENOMIC DNA]</scope>
    <source>
        <strain evidence="3">RS5460</strain>
    </source>
</reference>
<sequence length="82" mass="8939">SHLAPFAGASRQLVRDDSADPREGLTGRLGVLEERAVEDGDGRLDNGLHFRNLENKTWEMNRSLLPGATFTNPEQCPSGFSG</sequence>
<name>A0AAN4ZBS3_9BILA</name>
<accession>A0AAN4ZBS3</accession>
<dbReference type="AlphaFoldDB" id="A0AAN4ZBS3"/>
<protein>
    <submittedName>
        <fullName evidence="2">Uncharacterized protein</fullName>
    </submittedName>
</protein>
<evidence type="ECO:0000313" key="2">
    <source>
        <dbReference type="EMBL" id="GMR34095.1"/>
    </source>
</evidence>
<feature type="non-terminal residue" evidence="2">
    <location>
        <position position="1"/>
    </location>
</feature>
<comment type="caution">
    <text evidence="2">The sequence shown here is derived from an EMBL/GenBank/DDBJ whole genome shotgun (WGS) entry which is preliminary data.</text>
</comment>
<evidence type="ECO:0000313" key="3">
    <source>
        <dbReference type="Proteomes" id="UP001328107"/>
    </source>
</evidence>
<evidence type="ECO:0000256" key="1">
    <source>
        <dbReference type="SAM" id="MobiDB-lite"/>
    </source>
</evidence>
<proteinExistence type="predicted"/>
<feature type="non-terminal residue" evidence="2">
    <location>
        <position position="82"/>
    </location>
</feature>
<gene>
    <name evidence="2" type="ORF">PMAYCL1PPCAC_04290</name>
</gene>
<dbReference type="Proteomes" id="UP001328107">
    <property type="component" value="Unassembled WGS sequence"/>
</dbReference>
<keyword evidence="3" id="KW-1185">Reference proteome</keyword>
<feature type="region of interest" description="Disordered" evidence="1">
    <location>
        <begin position="1"/>
        <end position="25"/>
    </location>
</feature>